<dbReference type="EMBL" id="JDSS02000043">
    <property type="protein sequence ID" value="KFB66330.1"/>
    <property type="molecule type" value="Genomic_DNA"/>
</dbReference>
<sequence>MRLQNGQHIGGFQALVAGGEAVHRVHLHQQRRERVAEAIVTREDAQRRSREFAFGGQVDAVGRHRQRLEERVDPRWREAWRGGGRRHRANETSQQSDRLFAAEGVDSGFEFSHEVPPLPVWRSASRRSSDPRAIAA</sequence>
<dbReference type="Proteomes" id="UP000019812">
    <property type="component" value="Unassembled WGS sequence"/>
</dbReference>
<name>A0A084XV36_9PROT</name>
<proteinExistence type="predicted"/>
<dbReference type="AlphaFoldDB" id="A0A084XV36"/>
<evidence type="ECO:0000313" key="2">
    <source>
        <dbReference type="Proteomes" id="UP000019812"/>
    </source>
</evidence>
<comment type="caution">
    <text evidence="1">The sequence shown here is derived from an EMBL/GenBank/DDBJ whole genome shotgun (WGS) entry which is preliminary data.</text>
</comment>
<gene>
    <name evidence="1" type="ORF">CAPSK01_004219</name>
</gene>
<evidence type="ECO:0000313" key="1">
    <source>
        <dbReference type="EMBL" id="KFB66330.1"/>
    </source>
</evidence>
<organism evidence="1 2">
    <name type="scientific">Candidatus Accumulibacter vicinus</name>
    <dbReference type="NCBI Taxonomy" id="2954382"/>
    <lineage>
        <taxon>Bacteria</taxon>
        <taxon>Pseudomonadati</taxon>
        <taxon>Pseudomonadota</taxon>
        <taxon>Betaproteobacteria</taxon>
        <taxon>Candidatus Accumulibacter</taxon>
    </lineage>
</organism>
<reference evidence="1 2" key="1">
    <citation type="submission" date="2014-07" db="EMBL/GenBank/DDBJ databases">
        <title>Expanding our view of genomic diversity in Candidatus Accumulibacter clades.</title>
        <authorList>
            <person name="Skennerton C.T."/>
            <person name="Barr J.J."/>
            <person name="Slater F.R."/>
            <person name="Bond P.L."/>
            <person name="Tyson G.W."/>
        </authorList>
    </citation>
    <scope>NUCLEOTIDE SEQUENCE [LARGE SCALE GENOMIC DNA]</scope>
    <source>
        <strain evidence="2">SK-01</strain>
    </source>
</reference>
<accession>A0A084XV36</accession>
<protein>
    <submittedName>
        <fullName evidence="1">Uncharacterized protein</fullName>
    </submittedName>
</protein>